<proteinExistence type="predicted"/>
<dbReference type="SMART" id="SM01027">
    <property type="entry name" value="Beta-Casp"/>
    <property type="match status" value="1"/>
</dbReference>
<organism evidence="4">
    <name type="scientific">Candidatus Iainarchaeum sp</name>
    <dbReference type="NCBI Taxonomy" id="3101447"/>
    <lineage>
        <taxon>Archaea</taxon>
        <taxon>Candidatus Iainarchaeota</taxon>
        <taxon>Candidatus Iainarchaeia</taxon>
        <taxon>Candidatus Iainarchaeales</taxon>
        <taxon>Candidatus Iainarchaeaceae</taxon>
        <taxon>Candidatus Iainarchaeum</taxon>
    </lineage>
</organism>
<evidence type="ECO:0000313" key="4">
    <source>
        <dbReference type="EMBL" id="QQR92492.1"/>
    </source>
</evidence>
<dbReference type="InterPro" id="IPR001279">
    <property type="entry name" value="Metallo-B-lactamas"/>
</dbReference>
<name>A0A7T9DJH9_9ARCH</name>
<dbReference type="AlphaFoldDB" id="A0A7T9DJH9"/>
<dbReference type="InterPro" id="IPR036866">
    <property type="entry name" value="RibonucZ/Hydroxyglut_hydro"/>
</dbReference>
<dbReference type="SUPFAM" id="SSF56281">
    <property type="entry name" value="Metallo-hydrolase/oxidoreductase"/>
    <property type="match status" value="1"/>
</dbReference>
<dbReference type="SMART" id="SM00849">
    <property type="entry name" value="Lactamase_B"/>
    <property type="match status" value="1"/>
</dbReference>
<protein>
    <submittedName>
        <fullName evidence="4">MBL fold metallo-hydrolase</fullName>
    </submittedName>
</protein>
<dbReference type="Gene3D" id="3.40.50.10890">
    <property type="match status" value="1"/>
</dbReference>
<accession>A0A7T9DJH9</accession>
<dbReference type="PANTHER" id="PTHR11203">
    <property type="entry name" value="CLEAVAGE AND POLYADENYLATION SPECIFICITY FACTOR FAMILY MEMBER"/>
    <property type="match status" value="1"/>
</dbReference>
<dbReference type="Pfam" id="PF07521">
    <property type="entry name" value="RMMBL"/>
    <property type="match status" value="1"/>
</dbReference>
<evidence type="ECO:0000256" key="1">
    <source>
        <dbReference type="ARBA" id="ARBA00022801"/>
    </source>
</evidence>
<feature type="domain" description="Beta-Casp" evidence="3">
    <location>
        <begin position="236"/>
        <end position="346"/>
    </location>
</feature>
<dbReference type="Pfam" id="PF16661">
    <property type="entry name" value="Lactamase_B_6"/>
    <property type="match status" value="1"/>
</dbReference>
<dbReference type="EMBL" id="CP064981">
    <property type="protein sequence ID" value="QQR92492.1"/>
    <property type="molecule type" value="Genomic_DNA"/>
</dbReference>
<dbReference type="CDD" id="cd16295">
    <property type="entry name" value="TTHA0252-CPSF-like_MBL-fold"/>
    <property type="match status" value="1"/>
</dbReference>
<dbReference type="InterPro" id="IPR022712">
    <property type="entry name" value="Beta_Casp"/>
</dbReference>
<dbReference type="InterPro" id="IPR050698">
    <property type="entry name" value="MBL"/>
</dbReference>
<dbReference type="PANTHER" id="PTHR11203:SF52">
    <property type="entry name" value="MRNA 3-END PROCESSING FACTOR"/>
    <property type="match status" value="1"/>
</dbReference>
<dbReference type="GO" id="GO:0016787">
    <property type="term" value="F:hydrolase activity"/>
    <property type="evidence" value="ECO:0007669"/>
    <property type="project" value="UniProtKB-KW"/>
</dbReference>
<dbReference type="Gene3D" id="3.60.15.10">
    <property type="entry name" value="Ribonuclease Z/Hydroxyacylglutathione hydrolase-like"/>
    <property type="match status" value="1"/>
</dbReference>
<dbReference type="GO" id="GO:0004521">
    <property type="term" value="F:RNA endonuclease activity"/>
    <property type="evidence" value="ECO:0007669"/>
    <property type="project" value="TreeGrafter"/>
</dbReference>
<evidence type="ECO:0000259" key="2">
    <source>
        <dbReference type="SMART" id="SM00849"/>
    </source>
</evidence>
<sequence length="465" mass="52164">MSNQYSLEVHGAGREIGRSCFVLNAENERILMDYGVKFQPGMPSEYPTLVEGKIDANILSHAHMDHSGFWPELYVKQNAPSYMTSPTQDLSKMLWMDALKIADQDGKEHAFSPNEVLRAEKSVHAMQYNRPLDITPNARLEFVDAGHIAGAAMVKLNVKEKTFVYSGDFMLPPTRLHNGADIKSLGKVDYLLMESTYGNRMHPDREKVEKDFMQKINDTIDNGGHAVVAAFAVGRTQEILDVMFDHGVNAPVFLDGMSRKATEIYHQYPQFNSKPKTVRRMLEQLNMVRHPGHRKAALKEPSVIVTTAGMIEGGPVMHYLNHLHADERSSLLMTGFQVPGTKGRKLLETGKIELEVGEVAPKMSIQRFDFSAHSGRDSLLKTIKVLSPEQLILIHGDKQISTDFNDELKAQGYNVSNPRNGRHRSAVDVMDYWGNSFPSCPSVQPLESGSLYSQIFFIHYGFKVG</sequence>
<evidence type="ECO:0000259" key="3">
    <source>
        <dbReference type="SMART" id="SM01027"/>
    </source>
</evidence>
<dbReference type="Proteomes" id="UP000596004">
    <property type="component" value="Chromosome"/>
</dbReference>
<reference evidence="4" key="1">
    <citation type="submission" date="2020-11" db="EMBL/GenBank/DDBJ databases">
        <title>Connecting structure to function with the recovery of over 1000 high-quality activated sludge metagenome-assembled genomes encoding full-length rRNA genes using long-read sequencing.</title>
        <authorList>
            <person name="Singleton C.M."/>
            <person name="Petriglieri F."/>
            <person name="Kristensen J.M."/>
            <person name="Kirkegaard R.H."/>
            <person name="Michaelsen T.Y."/>
            <person name="Andersen M.H."/>
            <person name="Karst S.M."/>
            <person name="Dueholm M.S."/>
            <person name="Nielsen P.H."/>
            <person name="Albertsen M."/>
        </authorList>
    </citation>
    <scope>NUCLEOTIDE SEQUENCE</scope>
    <source>
        <strain evidence="4">Fred_18-Q3-R57-64_BAT3C.431</strain>
    </source>
</reference>
<dbReference type="Pfam" id="PF10996">
    <property type="entry name" value="Beta-Casp"/>
    <property type="match status" value="1"/>
</dbReference>
<keyword evidence="1 4" id="KW-0378">Hydrolase</keyword>
<feature type="domain" description="Metallo-beta-lactamase" evidence="2">
    <location>
        <begin position="17"/>
        <end position="225"/>
    </location>
</feature>
<dbReference type="InterPro" id="IPR011108">
    <property type="entry name" value="RMMBL"/>
</dbReference>
<gene>
    <name evidence="4" type="ORF">IPJ89_05090</name>
</gene>